<name>A0A1X6NWI6_PORUM</name>
<feature type="region of interest" description="Disordered" evidence="1">
    <location>
        <begin position="1"/>
        <end position="53"/>
    </location>
</feature>
<sequence length="422" mass="44187">MNCRAKPPPRQPYPAAPNQGFRGRSSDDNSFGSAGSGGGFEPASREGGARNYDEPSTITLIKSIKGLADFGLGTLDSLATESLRSPRSRNPTTAEGQRKAVMGRAAPPRFPWIARRRHLRRSAEGGRLEGEAKAKDGRCGEGVKAKRGVIEADITPILHTNAFSSFVNKVRALPNRSSNKRAAAVAPSTAIDVGSAAVATRSADAAAAVAAAAPVPVRRQRKAITSGPSGASAEADAFAGWQDDKLVAVHAADGKRGGLGRDSSRDRQRHSGTAESSAPPFPVPSTVSNGRLAASMSDDAGHNYLNRWGSSALSGDVDRSTGEVSERGFLGRLYSKLGVSVDRTPVSDDDVELSEDEHESDEEGAAGGENTSEAQRLKQSRLGPVPSLYHDDFISFQTKANKAGPAAKKASKAGGRILAIRP</sequence>
<feature type="compositionally biased region" description="Low complexity" evidence="1">
    <location>
        <begin position="400"/>
        <end position="415"/>
    </location>
</feature>
<feature type="region of interest" description="Disordered" evidence="1">
    <location>
        <begin position="78"/>
        <end position="104"/>
    </location>
</feature>
<dbReference type="Proteomes" id="UP000218209">
    <property type="component" value="Unassembled WGS sequence"/>
</dbReference>
<evidence type="ECO:0000313" key="2">
    <source>
        <dbReference type="EMBL" id="OSX72942.1"/>
    </source>
</evidence>
<feature type="region of interest" description="Disordered" evidence="1">
    <location>
        <begin position="253"/>
        <end position="295"/>
    </location>
</feature>
<proteinExistence type="predicted"/>
<keyword evidence="3" id="KW-1185">Reference proteome</keyword>
<feature type="region of interest" description="Disordered" evidence="1">
    <location>
        <begin position="400"/>
        <end position="422"/>
    </location>
</feature>
<feature type="region of interest" description="Disordered" evidence="1">
    <location>
        <begin position="214"/>
        <end position="233"/>
    </location>
</feature>
<gene>
    <name evidence="2" type="ORF">BU14_0393s0029</name>
</gene>
<organism evidence="2 3">
    <name type="scientific">Porphyra umbilicalis</name>
    <name type="common">Purple laver</name>
    <name type="synonym">Red alga</name>
    <dbReference type="NCBI Taxonomy" id="2786"/>
    <lineage>
        <taxon>Eukaryota</taxon>
        <taxon>Rhodophyta</taxon>
        <taxon>Bangiophyceae</taxon>
        <taxon>Bangiales</taxon>
        <taxon>Bangiaceae</taxon>
        <taxon>Porphyra</taxon>
    </lineage>
</organism>
<feature type="compositionally biased region" description="Acidic residues" evidence="1">
    <location>
        <begin position="347"/>
        <end position="364"/>
    </location>
</feature>
<feature type="compositionally biased region" description="Polar residues" evidence="1">
    <location>
        <begin position="78"/>
        <end position="95"/>
    </location>
</feature>
<feature type="compositionally biased region" description="Basic and acidic residues" evidence="1">
    <location>
        <begin position="43"/>
        <end position="53"/>
    </location>
</feature>
<evidence type="ECO:0000256" key="1">
    <source>
        <dbReference type="SAM" id="MobiDB-lite"/>
    </source>
</evidence>
<protein>
    <submittedName>
        <fullName evidence="2">Uncharacterized protein</fullName>
    </submittedName>
</protein>
<evidence type="ECO:0000313" key="3">
    <source>
        <dbReference type="Proteomes" id="UP000218209"/>
    </source>
</evidence>
<dbReference type="AlphaFoldDB" id="A0A1X6NWI6"/>
<reference evidence="2 3" key="1">
    <citation type="submission" date="2017-03" db="EMBL/GenBank/DDBJ databases">
        <title>WGS assembly of Porphyra umbilicalis.</title>
        <authorList>
            <person name="Brawley S.H."/>
            <person name="Blouin N.A."/>
            <person name="Ficko-Blean E."/>
            <person name="Wheeler G.L."/>
            <person name="Lohr M."/>
            <person name="Goodson H.V."/>
            <person name="Jenkins J.W."/>
            <person name="Blaby-Haas C.E."/>
            <person name="Helliwell K.E."/>
            <person name="Chan C."/>
            <person name="Marriage T."/>
            <person name="Bhattacharya D."/>
            <person name="Klein A.S."/>
            <person name="Badis Y."/>
            <person name="Brodie J."/>
            <person name="Cao Y."/>
            <person name="Collen J."/>
            <person name="Dittami S.M."/>
            <person name="Gachon C.M."/>
            <person name="Green B.R."/>
            <person name="Karpowicz S."/>
            <person name="Kim J.W."/>
            <person name="Kudahl U."/>
            <person name="Lin S."/>
            <person name="Michel G."/>
            <person name="Mittag M."/>
            <person name="Olson B.J."/>
            <person name="Pangilinan J."/>
            <person name="Peng Y."/>
            <person name="Qiu H."/>
            <person name="Shu S."/>
            <person name="Singer J.T."/>
            <person name="Smith A.G."/>
            <person name="Sprecher B.N."/>
            <person name="Wagner V."/>
            <person name="Wang W."/>
            <person name="Wang Z.-Y."/>
            <person name="Yan J."/>
            <person name="Yarish C."/>
            <person name="Zoeuner-Riek S."/>
            <person name="Zhuang Y."/>
            <person name="Zou Y."/>
            <person name="Lindquist E.A."/>
            <person name="Grimwood J."/>
            <person name="Barry K."/>
            <person name="Rokhsar D.S."/>
            <person name="Schmutz J."/>
            <person name="Stiller J.W."/>
            <person name="Grossman A.R."/>
            <person name="Prochnik S.E."/>
        </authorList>
    </citation>
    <scope>NUCLEOTIDE SEQUENCE [LARGE SCALE GENOMIC DNA]</scope>
    <source>
        <strain evidence="2">4086291</strain>
    </source>
</reference>
<feature type="region of interest" description="Disordered" evidence="1">
    <location>
        <begin position="344"/>
        <end position="382"/>
    </location>
</feature>
<accession>A0A1X6NWI6</accession>
<dbReference type="EMBL" id="KV919030">
    <property type="protein sequence ID" value="OSX72942.1"/>
    <property type="molecule type" value="Genomic_DNA"/>
</dbReference>
<feature type="compositionally biased region" description="Pro residues" evidence="1">
    <location>
        <begin position="1"/>
        <end position="15"/>
    </location>
</feature>